<proteinExistence type="predicted"/>
<dbReference type="Proteomes" id="UP000499080">
    <property type="component" value="Unassembled WGS sequence"/>
</dbReference>
<accession>A0A4Y2M9H9</accession>
<reference evidence="1 2" key="1">
    <citation type="journal article" date="2019" name="Sci. Rep.">
        <title>Orb-weaving spider Araneus ventricosus genome elucidates the spidroin gene catalogue.</title>
        <authorList>
            <person name="Kono N."/>
            <person name="Nakamura H."/>
            <person name="Ohtoshi R."/>
            <person name="Moran D.A.P."/>
            <person name="Shinohara A."/>
            <person name="Yoshida Y."/>
            <person name="Fujiwara M."/>
            <person name="Mori M."/>
            <person name="Tomita M."/>
            <person name="Arakawa K."/>
        </authorList>
    </citation>
    <scope>NUCLEOTIDE SEQUENCE [LARGE SCALE GENOMIC DNA]</scope>
</reference>
<dbReference type="EMBL" id="BGPR01006965">
    <property type="protein sequence ID" value="GBN23194.1"/>
    <property type="molecule type" value="Genomic_DNA"/>
</dbReference>
<comment type="caution">
    <text evidence="1">The sequence shown here is derived from an EMBL/GenBank/DDBJ whole genome shotgun (WGS) entry which is preliminary data.</text>
</comment>
<dbReference type="AlphaFoldDB" id="A0A4Y2M9H9"/>
<sequence length="191" mass="20891">MCWCVSSSNPLVLCHSDHTSHHLPSGSALSKPYSPVESPCYLSPATGPSLLGKGSSGHITLDSSPRGTSSSEWTWDLRIWRYPVSASLFLISFELKLFLPSLEGRHEEPPWEAVAALFVSVASWTANYPTCCRAWRTSDGWHFGPWCVSTRLHPIHLAGLPKGSQGVTWAYVMGNVTWVTSAQVPTKVHGS</sequence>
<evidence type="ECO:0000313" key="2">
    <source>
        <dbReference type="Proteomes" id="UP000499080"/>
    </source>
</evidence>
<gene>
    <name evidence="1" type="ORF">AVEN_41288_1</name>
</gene>
<keyword evidence="2" id="KW-1185">Reference proteome</keyword>
<organism evidence="1 2">
    <name type="scientific">Araneus ventricosus</name>
    <name type="common">Orbweaver spider</name>
    <name type="synonym">Epeira ventricosa</name>
    <dbReference type="NCBI Taxonomy" id="182803"/>
    <lineage>
        <taxon>Eukaryota</taxon>
        <taxon>Metazoa</taxon>
        <taxon>Ecdysozoa</taxon>
        <taxon>Arthropoda</taxon>
        <taxon>Chelicerata</taxon>
        <taxon>Arachnida</taxon>
        <taxon>Araneae</taxon>
        <taxon>Araneomorphae</taxon>
        <taxon>Entelegynae</taxon>
        <taxon>Araneoidea</taxon>
        <taxon>Araneidae</taxon>
        <taxon>Araneus</taxon>
    </lineage>
</organism>
<name>A0A4Y2M9H9_ARAVE</name>
<protein>
    <submittedName>
        <fullName evidence="1">Uncharacterized protein</fullName>
    </submittedName>
</protein>
<evidence type="ECO:0000313" key="1">
    <source>
        <dbReference type="EMBL" id="GBN23194.1"/>
    </source>
</evidence>